<dbReference type="AlphaFoldDB" id="A0AAD3Y488"/>
<organism evidence="1 2">
    <name type="scientific">Nepenthes gracilis</name>
    <name type="common">Slender pitcher plant</name>
    <dbReference type="NCBI Taxonomy" id="150966"/>
    <lineage>
        <taxon>Eukaryota</taxon>
        <taxon>Viridiplantae</taxon>
        <taxon>Streptophyta</taxon>
        <taxon>Embryophyta</taxon>
        <taxon>Tracheophyta</taxon>
        <taxon>Spermatophyta</taxon>
        <taxon>Magnoliopsida</taxon>
        <taxon>eudicotyledons</taxon>
        <taxon>Gunneridae</taxon>
        <taxon>Pentapetalae</taxon>
        <taxon>Caryophyllales</taxon>
        <taxon>Nepenthaceae</taxon>
        <taxon>Nepenthes</taxon>
    </lineage>
</organism>
<dbReference type="EMBL" id="BSYO01000030">
    <property type="protein sequence ID" value="GMH26281.1"/>
    <property type="molecule type" value="Genomic_DNA"/>
</dbReference>
<name>A0AAD3Y488_NEPGR</name>
<evidence type="ECO:0000313" key="2">
    <source>
        <dbReference type="Proteomes" id="UP001279734"/>
    </source>
</evidence>
<protein>
    <submittedName>
        <fullName evidence="1">Uncharacterized protein</fullName>
    </submittedName>
</protein>
<keyword evidence="2" id="KW-1185">Reference proteome</keyword>
<comment type="caution">
    <text evidence="1">The sequence shown here is derived from an EMBL/GenBank/DDBJ whole genome shotgun (WGS) entry which is preliminary data.</text>
</comment>
<gene>
    <name evidence="1" type="ORF">Nepgr_028124</name>
</gene>
<reference evidence="1" key="1">
    <citation type="submission" date="2023-05" db="EMBL/GenBank/DDBJ databases">
        <title>Nepenthes gracilis genome sequencing.</title>
        <authorList>
            <person name="Fukushima K."/>
        </authorList>
    </citation>
    <scope>NUCLEOTIDE SEQUENCE</scope>
    <source>
        <strain evidence="1">SING2019-196</strain>
    </source>
</reference>
<proteinExistence type="predicted"/>
<sequence length="93" mass="10060">MKNGIPTAPPLLNAAYNYIILPGLANGPQMMTQRVDNGIGSCKFRSQPRGKPISLIGKPLPEVLDLPAAPASHAAARELQLIGYDHVPRWPCY</sequence>
<accession>A0AAD3Y488</accession>
<evidence type="ECO:0000313" key="1">
    <source>
        <dbReference type="EMBL" id="GMH26281.1"/>
    </source>
</evidence>
<dbReference type="Proteomes" id="UP001279734">
    <property type="component" value="Unassembled WGS sequence"/>
</dbReference>